<dbReference type="AlphaFoldDB" id="A0AA38PFF7"/>
<keyword evidence="2" id="KW-0472">Membrane</keyword>
<sequence length="569" mass="63694">MLPYALKIVWFTLSLSGMLSCWAVLCAFASTVRSYWLALVYCIGCTILQGVFCLGLIWRMDPFLMPRSFCITQAILAGFASYLLTGVCATFSMITNLAISSTGDRKTISFKIYAWHPSYILTLILFPLLSSMAHIAAVLKLDAVQPADGFVCDATSPEWVRFLSYAGMPLVFSIPFSYFGLMALIRMSRSQQRISQRYRNSTDHLNSMNLTSLPPKRTHRKNMNNFLGSRNTNTPTPIPTPRAIPSPSPSTVYPISPGRAPISPALSSPVFSTRQFHLPFSPLPTDDFHDPLGSCHSSTLEDHEDTDSFASSVFPVFASPSTPRTPHFPRESPPGHDFIGYLNRANPDYRRGSHSPAVHPQNLPRYSPTTGWESPGHDRDAHDDDDVSSIEWTRCASTRNDRQSSYVDAELDYVRTHGKNQYEYGKETANLDDDEEFETGVEEIQYTTRNMQLDANLFAMPSPFSNTGTSRRRIYPVSPLAGTFSAFENASIIQPALWRILIFQLSFTLILVLAGISTFIDIVSRRTRPTPFGTQHVAMLLAAWGPVFIFGSIPSTRRNLMFWKRSPVN</sequence>
<evidence type="ECO:0000313" key="3">
    <source>
        <dbReference type="EMBL" id="KAJ3841923.1"/>
    </source>
</evidence>
<feature type="transmembrane region" description="Helical" evidence="2">
    <location>
        <begin position="496"/>
        <end position="516"/>
    </location>
</feature>
<comment type="caution">
    <text evidence="3">The sequence shown here is derived from an EMBL/GenBank/DDBJ whole genome shotgun (WGS) entry which is preliminary data.</text>
</comment>
<gene>
    <name evidence="3" type="ORF">F5878DRAFT_434514</name>
</gene>
<feature type="transmembrane region" description="Helical" evidence="2">
    <location>
        <begin position="536"/>
        <end position="555"/>
    </location>
</feature>
<accession>A0AA38PFF7</accession>
<protein>
    <submittedName>
        <fullName evidence="3">Uncharacterized protein</fullName>
    </submittedName>
</protein>
<keyword evidence="2" id="KW-1133">Transmembrane helix</keyword>
<feature type="transmembrane region" description="Helical" evidence="2">
    <location>
        <begin position="79"/>
        <end position="99"/>
    </location>
</feature>
<keyword evidence="4" id="KW-1185">Reference proteome</keyword>
<feature type="transmembrane region" description="Helical" evidence="2">
    <location>
        <begin position="6"/>
        <end position="28"/>
    </location>
</feature>
<dbReference type="EMBL" id="MU806023">
    <property type="protein sequence ID" value="KAJ3841923.1"/>
    <property type="molecule type" value="Genomic_DNA"/>
</dbReference>
<feature type="region of interest" description="Disordered" evidence="1">
    <location>
        <begin position="228"/>
        <end position="252"/>
    </location>
</feature>
<evidence type="ECO:0000313" key="4">
    <source>
        <dbReference type="Proteomes" id="UP001163846"/>
    </source>
</evidence>
<feature type="region of interest" description="Disordered" evidence="1">
    <location>
        <begin position="320"/>
        <end position="386"/>
    </location>
</feature>
<keyword evidence="2" id="KW-0812">Transmembrane</keyword>
<dbReference type="Proteomes" id="UP001163846">
    <property type="component" value="Unassembled WGS sequence"/>
</dbReference>
<evidence type="ECO:0000256" key="1">
    <source>
        <dbReference type="SAM" id="MobiDB-lite"/>
    </source>
</evidence>
<proteinExistence type="predicted"/>
<name>A0AA38PFF7_9AGAR</name>
<reference evidence="3" key="1">
    <citation type="submission" date="2022-08" db="EMBL/GenBank/DDBJ databases">
        <authorList>
            <consortium name="DOE Joint Genome Institute"/>
            <person name="Min B."/>
            <person name="Riley R."/>
            <person name="Sierra-Patev S."/>
            <person name="Naranjo-Ortiz M."/>
            <person name="Looney B."/>
            <person name="Konkel Z."/>
            <person name="Slot J.C."/>
            <person name="Sakamoto Y."/>
            <person name="Steenwyk J.L."/>
            <person name="Rokas A."/>
            <person name="Carro J."/>
            <person name="Camarero S."/>
            <person name="Ferreira P."/>
            <person name="Molpeceres G."/>
            <person name="Ruiz-Duenas F.J."/>
            <person name="Serrano A."/>
            <person name="Henrissat B."/>
            <person name="Drula E."/>
            <person name="Hughes K.W."/>
            <person name="Mata J.L."/>
            <person name="Ishikawa N.K."/>
            <person name="Vargas-Isla R."/>
            <person name="Ushijima S."/>
            <person name="Smith C.A."/>
            <person name="Ahrendt S."/>
            <person name="Andreopoulos W."/>
            <person name="He G."/>
            <person name="Labutti K."/>
            <person name="Lipzen A."/>
            <person name="Ng V."/>
            <person name="Sandor L."/>
            <person name="Barry K."/>
            <person name="Martinez A.T."/>
            <person name="Xiao Y."/>
            <person name="Gibbons J.G."/>
            <person name="Terashima K."/>
            <person name="Hibbett D.S."/>
            <person name="Grigoriev I.V."/>
        </authorList>
    </citation>
    <scope>NUCLEOTIDE SEQUENCE</scope>
    <source>
        <strain evidence="3">TFB9207</strain>
    </source>
</reference>
<feature type="compositionally biased region" description="Pro residues" evidence="1">
    <location>
        <begin position="236"/>
        <end position="248"/>
    </location>
</feature>
<feature type="transmembrane region" description="Helical" evidence="2">
    <location>
        <begin position="35"/>
        <end position="59"/>
    </location>
</feature>
<feature type="transmembrane region" description="Helical" evidence="2">
    <location>
        <begin position="159"/>
        <end position="185"/>
    </location>
</feature>
<feature type="transmembrane region" description="Helical" evidence="2">
    <location>
        <begin position="119"/>
        <end position="139"/>
    </location>
</feature>
<evidence type="ECO:0000256" key="2">
    <source>
        <dbReference type="SAM" id="Phobius"/>
    </source>
</evidence>
<dbReference type="PROSITE" id="PS51257">
    <property type="entry name" value="PROKAR_LIPOPROTEIN"/>
    <property type="match status" value="1"/>
</dbReference>
<organism evidence="3 4">
    <name type="scientific">Lentinula raphanica</name>
    <dbReference type="NCBI Taxonomy" id="153919"/>
    <lineage>
        <taxon>Eukaryota</taxon>
        <taxon>Fungi</taxon>
        <taxon>Dikarya</taxon>
        <taxon>Basidiomycota</taxon>
        <taxon>Agaricomycotina</taxon>
        <taxon>Agaricomycetes</taxon>
        <taxon>Agaricomycetidae</taxon>
        <taxon>Agaricales</taxon>
        <taxon>Marasmiineae</taxon>
        <taxon>Omphalotaceae</taxon>
        <taxon>Lentinula</taxon>
    </lineage>
</organism>